<dbReference type="EMBL" id="CAUJNA010003645">
    <property type="protein sequence ID" value="CAJ1406747.1"/>
    <property type="molecule type" value="Genomic_DNA"/>
</dbReference>
<dbReference type="AlphaFoldDB" id="A0AA36NGZ8"/>
<keyword evidence="2" id="KW-0472">Membrane</keyword>
<reference evidence="3" key="1">
    <citation type="submission" date="2023-08" db="EMBL/GenBank/DDBJ databases">
        <authorList>
            <person name="Chen Y."/>
            <person name="Shah S."/>
            <person name="Dougan E. K."/>
            <person name="Thang M."/>
            <person name="Chan C."/>
        </authorList>
    </citation>
    <scope>NUCLEOTIDE SEQUENCE</scope>
</reference>
<dbReference type="Proteomes" id="UP001178507">
    <property type="component" value="Unassembled WGS sequence"/>
</dbReference>
<organism evidence="3 4">
    <name type="scientific">Effrenium voratum</name>
    <dbReference type="NCBI Taxonomy" id="2562239"/>
    <lineage>
        <taxon>Eukaryota</taxon>
        <taxon>Sar</taxon>
        <taxon>Alveolata</taxon>
        <taxon>Dinophyceae</taxon>
        <taxon>Suessiales</taxon>
        <taxon>Symbiodiniaceae</taxon>
        <taxon>Effrenium</taxon>
    </lineage>
</organism>
<feature type="transmembrane region" description="Helical" evidence="2">
    <location>
        <begin position="12"/>
        <end position="29"/>
    </location>
</feature>
<keyword evidence="2" id="KW-1133">Transmembrane helix</keyword>
<name>A0AA36NGZ8_9DINO</name>
<protein>
    <submittedName>
        <fullName evidence="3">Uncharacterized protein</fullName>
    </submittedName>
</protein>
<proteinExistence type="predicted"/>
<gene>
    <name evidence="3" type="ORF">EVOR1521_LOCUS28629</name>
</gene>
<evidence type="ECO:0000313" key="3">
    <source>
        <dbReference type="EMBL" id="CAJ1406747.1"/>
    </source>
</evidence>
<keyword evidence="2" id="KW-0812">Transmembrane</keyword>
<comment type="caution">
    <text evidence="3">The sequence shown here is derived from an EMBL/GenBank/DDBJ whole genome shotgun (WGS) entry which is preliminary data.</text>
</comment>
<feature type="region of interest" description="Disordered" evidence="1">
    <location>
        <begin position="223"/>
        <end position="246"/>
    </location>
</feature>
<evidence type="ECO:0000256" key="2">
    <source>
        <dbReference type="SAM" id="Phobius"/>
    </source>
</evidence>
<sequence length="682" mass="77421">MPARPCLCGWRGLIGLFVGAAIVFFVVNVKVQRDGTSDAGTAMQADFAANLKPAPRLACLALICNVGASEEILIRARHLSKMQHYEFQRRYLIFDTKGRAASLPSQSAADALIQEKVIDAWRTVDYSQSYKASVNKTADWDMGIGTRQFHGHGVSFDDAQTDDFQLAYYFAVDQCEAAYIVVFELDQILYSDEDVSWVEDAIQVLRMNEGLILVSPSFPGVSTRKIRQRPTTRPIPKSYSDGLHGPATEDTTCQHPFTLPGRAALLDIQRYKQLPSRNQVKEHRCGGQLVRGKPCKSLPFVRSCGGMRTWEAALECVICNGEGWRQGHLRDWQRAWSQHAPLTSVRHDLAKLKSDIAAIEQGRPPAVMGPEYKGLAELVCKEETEAEAVCLAVIARHEHSREISSRVKHILKHQHFNFVRTLLVIDSGDELPPTFVARVQKLVSKGFVDDWLQVNYSQEYVQEVNRTANFDPEEHPPMEGWKERRSSVAYREFNEDYEEEVQLAHYFAIDQCQERYLVMMDVEVLWMSQPKFSWVSAGLQLLRRNPGLVLVMPAFPGVQRRNIRPRPRTKVISKAYTALETDGVKAQDTTCQHPVSLAGWVSLIDLERYQKVGPRQAVREHRCGGQLVKGKRCKSLTDIRGCGGMRHWEYALECVICNRPDLRQAQLMQPELAWVQKIWWTP</sequence>
<keyword evidence="4" id="KW-1185">Reference proteome</keyword>
<accession>A0AA36NGZ8</accession>
<evidence type="ECO:0000256" key="1">
    <source>
        <dbReference type="SAM" id="MobiDB-lite"/>
    </source>
</evidence>
<evidence type="ECO:0000313" key="4">
    <source>
        <dbReference type="Proteomes" id="UP001178507"/>
    </source>
</evidence>